<dbReference type="Proteomes" id="UP001057402">
    <property type="component" value="Chromosome 2"/>
</dbReference>
<protein>
    <submittedName>
        <fullName evidence="1">Uncharacterized protein</fullName>
    </submittedName>
</protein>
<organism evidence="1 2">
    <name type="scientific">Melastoma candidum</name>
    <dbReference type="NCBI Taxonomy" id="119954"/>
    <lineage>
        <taxon>Eukaryota</taxon>
        <taxon>Viridiplantae</taxon>
        <taxon>Streptophyta</taxon>
        <taxon>Embryophyta</taxon>
        <taxon>Tracheophyta</taxon>
        <taxon>Spermatophyta</taxon>
        <taxon>Magnoliopsida</taxon>
        <taxon>eudicotyledons</taxon>
        <taxon>Gunneridae</taxon>
        <taxon>Pentapetalae</taxon>
        <taxon>rosids</taxon>
        <taxon>malvids</taxon>
        <taxon>Myrtales</taxon>
        <taxon>Melastomataceae</taxon>
        <taxon>Melastomatoideae</taxon>
        <taxon>Melastomateae</taxon>
        <taxon>Melastoma</taxon>
    </lineage>
</organism>
<evidence type="ECO:0000313" key="2">
    <source>
        <dbReference type="Proteomes" id="UP001057402"/>
    </source>
</evidence>
<proteinExistence type="predicted"/>
<sequence length="119" mass="13578">MIQEQAPVIMPLAEQEASHNGTYFFGRFLEALHYYSAIFNSLDATFPKNSMQRKKVEQHIFGPEIKNIATCEGPERTERHERLDKWRKMMEGRGFRGVPLGDNAVAMSEMLLNSFPTGG</sequence>
<reference evidence="2" key="1">
    <citation type="journal article" date="2023" name="Front. Plant Sci.">
        <title>Chromosomal-level genome assembly of Melastoma candidum provides insights into trichome evolution.</title>
        <authorList>
            <person name="Zhong Y."/>
            <person name="Wu W."/>
            <person name="Sun C."/>
            <person name="Zou P."/>
            <person name="Liu Y."/>
            <person name="Dai S."/>
            <person name="Zhou R."/>
        </authorList>
    </citation>
    <scope>NUCLEOTIDE SEQUENCE [LARGE SCALE GENOMIC DNA]</scope>
</reference>
<gene>
    <name evidence="1" type="ORF">MLD38_002330</name>
</gene>
<evidence type="ECO:0000313" key="1">
    <source>
        <dbReference type="EMBL" id="KAI4384142.1"/>
    </source>
</evidence>
<name>A0ACB9S7J2_9MYRT</name>
<keyword evidence="2" id="KW-1185">Reference proteome</keyword>
<dbReference type="EMBL" id="CM042881">
    <property type="protein sequence ID" value="KAI4384142.1"/>
    <property type="molecule type" value="Genomic_DNA"/>
</dbReference>
<accession>A0ACB9S7J2</accession>
<comment type="caution">
    <text evidence="1">The sequence shown here is derived from an EMBL/GenBank/DDBJ whole genome shotgun (WGS) entry which is preliminary data.</text>
</comment>